<proteinExistence type="predicted"/>
<dbReference type="STRING" id="7994.ENSAMXP00000037374"/>
<dbReference type="PROSITE" id="PS00518">
    <property type="entry name" value="ZF_RING_1"/>
    <property type="match status" value="1"/>
</dbReference>
<dbReference type="Pfam" id="PF13445">
    <property type="entry name" value="zf-RING_UBOX"/>
    <property type="match status" value="1"/>
</dbReference>
<evidence type="ECO:0000313" key="7">
    <source>
        <dbReference type="Proteomes" id="UP000018467"/>
    </source>
</evidence>
<keyword evidence="3" id="KW-0862">Zinc</keyword>
<dbReference type="Proteomes" id="UP000018467">
    <property type="component" value="Unassembled WGS sequence"/>
</dbReference>
<dbReference type="PROSITE" id="PS50089">
    <property type="entry name" value="ZF_RING_2"/>
    <property type="match status" value="1"/>
</dbReference>
<protein>
    <recommendedName>
        <fullName evidence="5">RING-type domain-containing protein</fullName>
    </recommendedName>
</protein>
<dbReference type="InterPro" id="IPR013083">
    <property type="entry name" value="Znf_RING/FYVE/PHD"/>
</dbReference>
<dbReference type="InterPro" id="IPR027370">
    <property type="entry name" value="Znf-RING_euk"/>
</dbReference>
<dbReference type="Ensembl" id="ENSAMXT00000034778.1">
    <property type="protein sequence ID" value="ENSAMXP00000037374.1"/>
    <property type="gene ID" value="ENSAMXG00000043550.1"/>
</dbReference>
<reference evidence="7" key="2">
    <citation type="journal article" date="2014" name="Nat. Commun.">
        <title>The cavefish genome reveals candidate genes for eye loss.</title>
        <authorList>
            <person name="McGaugh S.E."/>
            <person name="Gross J.B."/>
            <person name="Aken B."/>
            <person name="Blin M."/>
            <person name="Borowsky R."/>
            <person name="Chalopin D."/>
            <person name="Hinaux H."/>
            <person name="Jeffery W.R."/>
            <person name="Keene A."/>
            <person name="Ma L."/>
            <person name="Minx P."/>
            <person name="Murphy D."/>
            <person name="O'Quin K.E."/>
            <person name="Retaux S."/>
            <person name="Rohner N."/>
            <person name="Searle S.M."/>
            <person name="Stahl B.A."/>
            <person name="Tabin C."/>
            <person name="Volff J.N."/>
            <person name="Yoshizawa M."/>
            <person name="Warren W.C."/>
        </authorList>
    </citation>
    <scope>NUCLEOTIDE SEQUENCE [LARGE SCALE GENOMIC DNA]</scope>
    <source>
        <strain evidence="7">female</strain>
    </source>
</reference>
<keyword evidence="2 4" id="KW-0863">Zinc-finger</keyword>
<evidence type="ECO:0000259" key="5">
    <source>
        <dbReference type="PROSITE" id="PS50089"/>
    </source>
</evidence>
<keyword evidence="7" id="KW-1185">Reference proteome</keyword>
<dbReference type="InterPro" id="IPR050143">
    <property type="entry name" value="TRIM/RBCC"/>
</dbReference>
<dbReference type="GO" id="GO:0008270">
    <property type="term" value="F:zinc ion binding"/>
    <property type="evidence" value="ECO:0007669"/>
    <property type="project" value="UniProtKB-KW"/>
</dbReference>
<accession>A0A3B1J7S3</accession>
<evidence type="ECO:0000313" key="6">
    <source>
        <dbReference type="Ensembl" id="ENSAMXP00000037374.1"/>
    </source>
</evidence>
<dbReference type="InterPro" id="IPR017907">
    <property type="entry name" value="Znf_RING_CS"/>
</dbReference>
<evidence type="ECO:0000256" key="1">
    <source>
        <dbReference type="ARBA" id="ARBA00022723"/>
    </source>
</evidence>
<dbReference type="Gene3D" id="3.30.40.10">
    <property type="entry name" value="Zinc/RING finger domain, C3HC4 (zinc finger)"/>
    <property type="match status" value="1"/>
</dbReference>
<dbReference type="PANTHER" id="PTHR24103">
    <property type="entry name" value="E3 UBIQUITIN-PROTEIN LIGASE TRIM"/>
    <property type="match status" value="1"/>
</dbReference>
<sequence length="84" mass="9711">MAARNPLSEEELSCPVCYDIFRDPVVLSCSHSVCRTCLQQFWKTKGSQECPVCRKRSLKNFLPNSRQAQILIKIIYVYIGIKQM</sequence>
<name>A0A3B1J7S3_ASTMX</name>
<dbReference type="InParanoid" id="A0A3B1J7S3"/>
<reference evidence="7" key="1">
    <citation type="submission" date="2013-03" db="EMBL/GenBank/DDBJ databases">
        <authorList>
            <person name="Jeffery W."/>
            <person name="Warren W."/>
            <person name="Wilson R.K."/>
        </authorList>
    </citation>
    <scope>NUCLEOTIDE SEQUENCE</scope>
    <source>
        <strain evidence="7">female</strain>
    </source>
</reference>
<dbReference type="AlphaFoldDB" id="A0A3B1J7S3"/>
<reference evidence="6" key="3">
    <citation type="submission" date="2025-08" db="UniProtKB">
        <authorList>
            <consortium name="Ensembl"/>
        </authorList>
    </citation>
    <scope>IDENTIFICATION</scope>
</reference>
<evidence type="ECO:0000256" key="3">
    <source>
        <dbReference type="ARBA" id="ARBA00022833"/>
    </source>
</evidence>
<keyword evidence="1" id="KW-0479">Metal-binding</keyword>
<dbReference type="SMART" id="SM00184">
    <property type="entry name" value="RING"/>
    <property type="match status" value="1"/>
</dbReference>
<dbReference type="GeneTree" id="ENSGT01030000234583"/>
<reference evidence="6" key="4">
    <citation type="submission" date="2025-09" db="UniProtKB">
        <authorList>
            <consortium name="Ensembl"/>
        </authorList>
    </citation>
    <scope>IDENTIFICATION</scope>
</reference>
<evidence type="ECO:0000256" key="2">
    <source>
        <dbReference type="ARBA" id="ARBA00022771"/>
    </source>
</evidence>
<organism evidence="6 7">
    <name type="scientific">Astyanax mexicanus</name>
    <name type="common">Blind cave fish</name>
    <name type="synonym">Astyanax fasciatus mexicanus</name>
    <dbReference type="NCBI Taxonomy" id="7994"/>
    <lineage>
        <taxon>Eukaryota</taxon>
        <taxon>Metazoa</taxon>
        <taxon>Chordata</taxon>
        <taxon>Craniata</taxon>
        <taxon>Vertebrata</taxon>
        <taxon>Euteleostomi</taxon>
        <taxon>Actinopterygii</taxon>
        <taxon>Neopterygii</taxon>
        <taxon>Teleostei</taxon>
        <taxon>Ostariophysi</taxon>
        <taxon>Characiformes</taxon>
        <taxon>Characoidei</taxon>
        <taxon>Acestrorhamphidae</taxon>
        <taxon>Acestrorhamphinae</taxon>
        <taxon>Astyanax</taxon>
    </lineage>
</organism>
<dbReference type="SUPFAM" id="SSF57850">
    <property type="entry name" value="RING/U-box"/>
    <property type="match status" value="1"/>
</dbReference>
<feature type="domain" description="RING-type" evidence="5">
    <location>
        <begin position="14"/>
        <end position="54"/>
    </location>
</feature>
<evidence type="ECO:0000256" key="4">
    <source>
        <dbReference type="PROSITE-ProRule" id="PRU00175"/>
    </source>
</evidence>
<dbReference type="InterPro" id="IPR001841">
    <property type="entry name" value="Znf_RING"/>
</dbReference>